<dbReference type="Proteomes" id="UP000000304">
    <property type="component" value="Chromosome 2L"/>
</dbReference>
<dbReference type="EMBL" id="CM000361">
    <property type="protein sequence ID" value="EDX05513.1"/>
    <property type="molecule type" value="Genomic_DNA"/>
</dbReference>
<sequence length="97" mass="11103">MEWDLANMGNGWVRQTEITADKLKSGKRIISPSATVLGTDFLHTLKYITALSLWRHRFACAVCARKCSCLLAFAGNHSYFFFFIKVSRSLTLYCKQF</sequence>
<evidence type="ECO:0000313" key="2">
    <source>
        <dbReference type="Proteomes" id="UP000000304"/>
    </source>
</evidence>
<organism evidence="1 2">
    <name type="scientific">Drosophila simulans</name>
    <name type="common">Fruit fly</name>
    <dbReference type="NCBI Taxonomy" id="7240"/>
    <lineage>
        <taxon>Eukaryota</taxon>
        <taxon>Metazoa</taxon>
        <taxon>Ecdysozoa</taxon>
        <taxon>Arthropoda</taxon>
        <taxon>Hexapoda</taxon>
        <taxon>Insecta</taxon>
        <taxon>Pterygota</taxon>
        <taxon>Neoptera</taxon>
        <taxon>Endopterygota</taxon>
        <taxon>Diptera</taxon>
        <taxon>Brachycera</taxon>
        <taxon>Muscomorpha</taxon>
        <taxon>Ephydroidea</taxon>
        <taxon>Drosophilidae</taxon>
        <taxon>Drosophila</taxon>
        <taxon>Sophophora</taxon>
    </lineage>
</organism>
<proteinExistence type="predicted"/>
<reference evidence="1 2" key="1">
    <citation type="journal article" date="2007" name="Nature">
        <title>Evolution of genes and genomes on the Drosophila phylogeny.</title>
        <authorList>
            <consortium name="Drosophila 12 Genomes Consortium"/>
            <person name="Clark A.G."/>
            <person name="Eisen M.B."/>
            <person name="Smith D.R."/>
            <person name="Bergman C.M."/>
            <person name="Oliver B."/>
            <person name="Markow T.A."/>
            <person name="Kaufman T.C."/>
            <person name="Kellis M."/>
            <person name="Gelbart W."/>
            <person name="Iyer V.N."/>
            <person name="Pollard D.A."/>
            <person name="Sackton T.B."/>
            <person name="Larracuente A.M."/>
            <person name="Singh N.D."/>
            <person name="Abad J.P."/>
            <person name="Abt D.N."/>
            <person name="Adryan B."/>
            <person name="Aguade M."/>
            <person name="Akashi H."/>
            <person name="Anderson W.W."/>
            <person name="Aquadro C.F."/>
            <person name="Ardell D.H."/>
            <person name="Arguello R."/>
            <person name="Artieri C.G."/>
            <person name="Barbash D.A."/>
            <person name="Barker D."/>
            <person name="Barsanti P."/>
            <person name="Batterham P."/>
            <person name="Batzoglou S."/>
            <person name="Begun D."/>
            <person name="Bhutkar A."/>
            <person name="Blanco E."/>
            <person name="Bosak S.A."/>
            <person name="Bradley R.K."/>
            <person name="Brand A.D."/>
            <person name="Brent M.R."/>
            <person name="Brooks A.N."/>
            <person name="Brown R.H."/>
            <person name="Butlin R.K."/>
            <person name="Caggese C."/>
            <person name="Calvi B.R."/>
            <person name="Bernardo de Carvalho A."/>
            <person name="Caspi A."/>
            <person name="Castrezana S."/>
            <person name="Celniker S.E."/>
            <person name="Chang J.L."/>
            <person name="Chapple C."/>
            <person name="Chatterji S."/>
            <person name="Chinwalla A."/>
            <person name="Civetta A."/>
            <person name="Clifton S.W."/>
            <person name="Comeron J.M."/>
            <person name="Costello J.C."/>
            <person name="Coyne J.A."/>
            <person name="Daub J."/>
            <person name="David R.G."/>
            <person name="Delcher A.L."/>
            <person name="Delehaunty K."/>
            <person name="Do C.B."/>
            <person name="Ebling H."/>
            <person name="Edwards K."/>
            <person name="Eickbush T."/>
            <person name="Evans J.D."/>
            <person name="Filipski A."/>
            <person name="Findeiss S."/>
            <person name="Freyhult E."/>
            <person name="Fulton L."/>
            <person name="Fulton R."/>
            <person name="Garcia A.C."/>
            <person name="Gardiner A."/>
            <person name="Garfield D.A."/>
            <person name="Garvin B.E."/>
            <person name="Gibson G."/>
            <person name="Gilbert D."/>
            <person name="Gnerre S."/>
            <person name="Godfrey J."/>
            <person name="Good R."/>
            <person name="Gotea V."/>
            <person name="Gravely B."/>
            <person name="Greenberg A.J."/>
            <person name="Griffiths-Jones S."/>
            <person name="Gross S."/>
            <person name="Guigo R."/>
            <person name="Gustafson E.A."/>
            <person name="Haerty W."/>
            <person name="Hahn M.W."/>
            <person name="Halligan D.L."/>
            <person name="Halpern A.L."/>
            <person name="Halter G.M."/>
            <person name="Han M.V."/>
            <person name="Heger A."/>
            <person name="Hillier L."/>
            <person name="Hinrichs A.S."/>
            <person name="Holmes I."/>
            <person name="Hoskins R.A."/>
            <person name="Hubisz M.J."/>
            <person name="Hultmark D."/>
            <person name="Huntley M.A."/>
            <person name="Jaffe D.B."/>
            <person name="Jagadeeshan S."/>
            <person name="Jeck W.R."/>
            <person name="Johnson J."/>
            <person name="Jones C.D."/>
            <person name="Jordan W.C."/>
            <person name="Karpen G.H."/>
            <person name="Kataoka E."/>
            <person name="Keightley P.D."/>
            <person name="Kheradpour P."/>
            <person name="Kirkness E.F."/>
            <person name="Koerich L.B."/>
            <person name="Kristiansen K."/>
            <person name="Kudrna D."/>
            <person name="Kulathinal R.J."/>
            <person name="Kumar S."/>
            <person name="Kwok R."/>
            <person name="Lander E."/>
            <person name="Langley C.H."/>
            <person name="Lapoint R."/>
            <person name="Lazzaro B.P."/>
            <person name="Lee S.J."/>
            <person name="Levesque L."/>
            <person name="Li R."/>
            <person name="Lin C.F."/>
            <person name="Lin M.F."/>
            <person name="Lindblad-Toh K."/>
            <person name="Llopart A."/>
            <person name="Long M."/>
            <person name="Low L."/>
            <person name="Lozovsky E."/>
            <person name="Lu J."/>
            <person name="Luo M."/>
            <person name="Machado C.A."/>
            <person name="Makalowski W."/>
            <person name="Marzo M."/>
            <person name="Matsuda M."/>
            <person name="Matzkin L."/>
            <person name="McAllister B."/>
            <person name="McBride C.S."/>
            <person name="McKernan B."/>
            <person name="McKernan K."/>
            <person name="Mendez-Lago M."/>
            <person name="Minx P."/>
            <person name="Mollenhauer M.U."/>
            <person name="Montooth K."/>
            <person name="Mount S.M."/>
            <person name="Mu X."/>
            <person name="Myers E."/>
            <person name="Negre B."/>
            <person name="Newfeld S."/>
            <person name="Nielsen R."/>
            <person name="Noor M.A."/>
            <person name="O'Grady P."/>
            <person name="Pachter L."/>
            <person name="Papaceit M."/>
            <person name="Parisi M.J."/>
            <person name="Parisi M."/>
            <person name="Parts L."/>
            <person name="Pedersen J.S."/>
            <person name="Pesole G."/>
            <person name="Phillippy A.M."/>
            <person name="Ponting C.P."/>
            <person name="Pop M."/>
            <person name="Porcelli D."/>
            <person name="Powell J.R."/>
            <person name="Prohaska S."/>
            <person name="Pruitt K."/>
            <person name="Puig M."/>
            <person name="Quesneville H."/>
            <person name="Ram K.R."/>
            <person name="Rand D."/>
            <person name="Rasmussen M.D."/>
            <person name="Reed L.K."/>
            <person name="Reenan R."/>
            <person name="Reily A."/>
            <person name="Remington K.A."/>
            <person name="Rieger T.T."/>
            <person name="Ritchie M.G."/>
            <person name="Robin C."/>
            <person name="Rogers Y.H."/>
            <person name="Rohde C."/>
            <person name="Rozas J."/>
            <person name="Rubenfield M.J."/>
            <person name="Ruiz A."/>
            <person name="Russo S."/>
            <person name="Salzberg S.L."/>
            <person name="Sanchez-Gracia A."/>
            <person name="Saranga D.J."/>
            <person name="Sato H."/>
            <person name="Schaeffer S.W."/>
            <person name="Schatz M.C."/>
            <person name="Schlenke T."/>
            <person name="Schwartz R."/>
            <person name="Segarra C."/>
            <person name="Singh R.S."/>
            <person name="Sirot L."/>
            <person name="Sirota M."/>
            <person name="Sisneros N.B."/>
            <person name="Smith C.D."/>
            <person name="Smith T.F."/>
            <person name="Spieth J."/>
            <person name="Stage D.E."/>
            <person name="Stark A."/>
            <person name="Stephan W."/>
            <person name="Strausberg R.L."/>
            <person name="Strempel S."/>
            <person name="Sturgill D."/>
            <person name="Sutton G."/>
            <person name="Sutton G.G."/>
            <person name="Tao W."/>
            <person name="Teichmann S."/>
            <person name="Tobari Y.N."/>
            <person name="Tomimura Y."/>
            <person name="Tsolas J.M."/>
            <person name="Valente V.L."/>
            <person name="Venter E."/>
            <person name="Venter J.C."/>
            <person name="Vicario S."/>
            <person name="Vieira F.G."/>
            <person name="Vilella A.J."/>
            <person name="Villasante A."/>
            <person name="Walenz B."/>
            <person name="Wang J."/>
            <person name="Wasserman M."/>
            <person name="Watts T."/>
            <person name="Wilson D."/>
            <person name="Wilson R.K."/>
            <person name="Wing R.A."/>
            <person name="Wolfner M.F."/>
            <person name="Wong A."/>
            <person name="Wong G.K."/>
            <person name="Wu C.I."/>
            <person name="Wu G."/>
            <person name="Yamamoto D."/>
            <person name="Yang H.P."/>
            <person name="Yang S.P."/>
            <person name="Yorke J.A."/>
            <person name="Yoshida K."/>
            <person name="Zdobnov E."/>
            <person name="Zhang P."/>
            <person name="Zhang Y."/>
            <person name="Zimin A.V."/>
            <person name="Baldwin J."/>
            <person name="Abdouelleil A."/>
            <person name="Abdulkadir J."/>
            <person name="Abebe A."/>
            <person name="Abera B."/>
            <person name="Abreu J."/>
            <person name="Acer S.C."/>
            <person name="Aftuck L."/>
            <person name="Alexander A."/>
            <person name="An P."/>
            <person name="Anderson E."/>
            <person name="Anderson S."/>
            <person name="Arachi H."/>
            <person name="Azer M."/>
            <person name="Bachantsang P."/>
            <person name="Barry A."/>
            <person name="Bayul T."/>
            <person name="Berlin A."/>
            <person name="Bessette D."/>
            <person name="Bloom T."/>
            <person name="Blye J."/>
            <person name="Boguslavskiy L."/>
            <person name="Bonnet C."/>
            <person name="Boukhgalter B."/>
            <person name="Bourzgui I."/>
            <person name="Brown A."/>
            <person name="Cahill P."/>
            <person name="Channer S."/>
            <person name="Cheshatsang Y."/>
            <person name="Chuda L."/>
            <person name="Citroen M."/>
            <person name="Collymore A."/>
            <person name="Cooke P."/>
            <person name="Costello M."/>
            <person name="D'Aco K."/>
            <person name="Daza R."/>
            <person name="De Haan G."/>
            <person name="DeGray S."/>
            <person name="DeMaso C."/>
            <person name="Dhargay N."/>
            <person name="Dooley K."/>
            <person name="Dooley E."/>
            <person name="Doricent M."/>
            <person name="Dorje P."/>
            <person name="Dorjee K."/>
            <person name="Dupes A."/>
            <person name="Elong R."/>
            <person name="Falk J."/>
            <person name="Farina A."/>
            <person name="Faro S."/>
            <person name="Ferguson D."/>
            <person name="Fisher S."/>
            <person name="Foley C.D."/>
            <person name="Franke A."/>
            <person name="Friedrich D."/>
            <person name="Gadbois L."/>
            <person name="Gearin G."/>
            <person name="Gearin C.R."/>
            <person name="Giannoukos G."/>
            <person name="Goode T."/>
            <person name="Graham J."/>
            <person name="Grandbois E."/>
            <person name="Grewal S."/>
            <person name="Gyaltsen K."/>
            <person name="Hafez N."/>
            <person name="Hagos B."/>
            <person name="Hall J."/>
            <person name="Henson C."/>
            <person name="Hollinger A."/>
            <person name="Honan T."/>
            <person name="Huard M.D."/>
            <person name="Hughes L."/>
            <person name="Hurhula B."/>
            <person name="Husby M.E."/>
            <person name="Kamat A."/>
            <person name="Kanga B."/>
            <person name="Kashin S."/>
            <person name="Khazanovich D."/>
            <person name="Kisner P."/>
            <person name="Lance K."/>
            <person name="Lara M."/>
            <person name="Lee W."/>
            <person name="Lennon N."/>
            <person name="Letendre F."/>
            <person name="LeVine R."/>
            <person name="Lipovsky A."/>
            <person name="Liu X."/>
            <person name="Liu J."/>
            <person name="Liu S."/>
            <person name="Lokyitsang T."/>
            <person name="Lokyitsang Y."/>
            <person name="Lubonja R."/>
            <person name="Lui A."/>
            <person name="MacDonald P."/>
            <person name="Magnisalis V."/>
            <person name="Maru K."/>
            <person name="Matthews C."/>
            <person name="McCusker W."/>
            <person name="McDonough S."/>
            <person name="Mehta T."/>
            <person name="Meldrim J."/>
            <person name="Meneus L."/>
            <person name="Mihai O."/>
            <person name="Mihalev A."/>
            <person name="Mihova T."/>
            <person name="Mittelman R."/>
            <person name="Mlenga V."/>
            <person name="Montmayeur A."/>
            <person name="Mulrain L."/>
            <person name="Navidi A."/>
            <person name="Naylor J."/>
            <person name="Negash T."/>
            <person name="Nguyen T."/>
            <person name="Nguyen N."/>
            <person name="Nicol R."/>
            <person name="Norbu C."/>
            <person name="Norbu N."/>
            <person name="Novod N."/>
            <person name="O'Neill B."/>
            <person name="Osman S."/>
            <person name="Markiewicz E."/>
            <person name="Oyono O.L."/>
            <person name="Patti C."/>
            <person name="Phunkhang P."/>
            <person name="Pierre F."/>
            <person name="Priest M."/>
            <person name="Raghuraman S."/>
            <person name="Rege F."/>
            <person name="Reyes R."/>
            <person name="Rise C."/>
            <person name="Rogov P."/>
            <person name="Ross K."/>
            <person name="Ryan E."/>
            <person name="Settipalli S."/>
            <person name="Shea T."/>
            <person name="Sherpa N."/>
            <person name="Shi L."/>
            <person name="Shih D."/>
            <person name="Sparrow T."/>
            <person name="Spaulding J."/>
            <person name="Stalker J."/>
            <person name="Stange-Thomann N."/>
            <person name="Stavropoulos S."/>
            <person name="Stone C."/>
            <person name="Strader C."/>
            <person name="Tesfaye S."/>
            <person name="Thomson T."/>
            <person name="Thoulutsang Y."/>
            <person name="Thoulutsang D."/>
            <person name="Topham K."/>
            <person name="Topping I."/>
            <person name="Tsamla T."/>
            <person name="Vassiliev H."/>
            <person name="Vo A."/>
            <person name="Wangchuk T."/>
            <person name="Wangdi T."/>
            <person name="Weiand M."/>
            <person name="Wilkinson J."/>
            <person name="Wilson A."/>
            <person name="Yadav S."/>
            <person name="Young G."/>
            <person name="Yu Q."/>
            <person name="Zembek L."/>
            <person name="Zhong D."/>
            <person name="Zimmer A."/>
            <person name="Zwirko Z."/>
            <person name="Jaffe D.B."/>
            <person name="Alvarez P."/>
            <person name="Brockman W."/>
            <person name="Butler J."/>
            <person name="Chin C."/>
            <person name="Gnerre S."/>
            <person name="Grabherr M."/>
            <person name="Kleber M."/>
            <person name="Mauceli E."/>
            <person name="MacCallum I."/>
        </authorList>
    </citation>
    <scope>NUCLEOTIDE SEQUENCE [LARGE SCALE GENOMIC DNA]</scope>
    <source>
        <strain evidence="2">white501</strain>
    </source>
</reference>
<gene>
    <name evidence="1" type="primary">Dsim\GD17840</name>
    <name evidence="1" type="ORF">Dsim_GD17840</name>
</gene>
<accession>B4Q9Y3</accession>
<dbReference type="OMA" id="WVRQTEI"/>
<name>B4Q9Y3_DROSI</name>
<dbReference type="AlphaFoldDB" id="B4Q9Y3"/>
<dbReference type="HOGENOM" id="CLU_2348913_0_0_1"/>
<protein>
    <submittedName>
        <fullName evidence="1">GD17840</fullName>
    </submittedName>
</protein>
<evidence type="ECO:0000313" key="1">
    <source>
        <dbReference type="EMBL" id="EDX05513.1"/>
    </source>
</evidence>
<keyword evidence="2" id="KW-1185">Reference proteome</keyword>